<dbReference type="InterPro" id="IPR000812">
    <property type="entry name" value="TFIIB"/>
</dbReference>
<feature type="region of interest" description="Disordered" evidence="6">
    <location>
        <begin position="42"/>
        <end position="64"/>
    </location>
</feature>
<dbReference type="AlphaFoldDB" id="A0A9Q4GJC8"/>
<dbReference type="SUPFAM" id="SSF47954">
    <property type="entry name" value="Cyclin-like"/>
    <property type="match status" value="2"/>
</dbReference>
<dbReference type="PANTHER" id="PTHR11618">
    <property type="entry name" value="TRANSCRIPTION INITIATION FACTOR IIB-RELATED"/>
    <property type="match status" value="1"/>
</dbReference>
<feature type="compositionally biased region" description="Acidic residues" evidence="6">
    <location>
        <begin position="12"/>
        <end position="22"/>
    </location>
</feature>
<dbReference type="Proteomes" id="UP001149411">
    <property type="component" value="Unassembled WGS sequence"/>
</dbReference>
<protein>
    <recommendedName>
        <fullName evidence="2">Transcription initiation factor IIB</fullName>
    </recommendedName>
</protein>
<dbReference type="Pfam" id="PF00382">
    <property type="entry name" value="TFIIB"/>
    <property type="match status" value="2"/>
</dbReference>
<evidence type="ECO:0000256" key="2">
    <source>
        <dbReference type="ARBA" id="ARBA00013932"/>
    </source>
</evidence>
<organism evidence="8 9">
    <name type="scientific">Halorutilus salinus</name>
    <dbReference type="NCBI Taxonomy" id="2487751"/>
    <lineage>
        <taxon>Archaea</taxon>
        <taxon>Methanobacteriati</taxon>
        <taxon>Methanobacteriota</taxon>
        <taxon>Stenosarchaea group</taxon>
        <taxon>Halobacteria</taxon>
        <taxon>Halorutilales</taxon>
        <taxon>Halorutilaceae</taxon>
        <taxon>Halorutilus</taxon>
    </lineage>
</organism>
<dbReference type="GO" id="GO:0017025">
    <property type="term" value="F:TBP-class protein binding"/>
    <property type="evidence" value="ECO:0007669"/>
    <property type="project" value="InterPro"/>
</dbReference>
<proteinExistence type="inferred from homology"/>
<evidence type="ECO:0000313" key="8">
    <source>
        <dbReference type="EMBL" id="MCX2819788.1"/>
    </source>
</evidence>
<dbReference type="PANTHER" id="PTHR11618:SF13">
    <property type="entry name" value="TRANSCRIPTION INITIATION FACTOR IIB"/>
    <property type="match status" value="1"/>
</dbReference>
<keyword evidence="4" id="KW-0805">Transcription regulation</keyword>
<dbReference type="EMBL" id="RKLV01000012">
    <property type="protein sequence ID" value="MCX2819788.1"/>
    <property type="molecule type" value="Genomic_DNA"/>
</dbReference>
<comment type="similarity">
    <text evidence="1">Belongs to the TFIIB family.</text>
</comment>
<dbReference type="InterPro" id="IPR036915">
    <property type="entry name" value="Cyclin-like_sf"/>
</dbReference>
<dbReference type="GO" id="GO:0070897">
    <property type="term" value="P:transcription preinitiation complex assembly"/>
    <property type="evidence" value="ECO:0007669"/>
    <property type="project" value="InterPro"/>
</dbReference>
<comment type="caution">
    <text evidence="8">The sequence shown here is derived from an EMBL/GenBank/DDBJ whole genome shotgun (WGS) entry which is preliminary data.</text>
</comment>
<evidence type="ECO:0000259" key="7">
    <source>
        <dbReference type="Pfam" id="PF00382"/>
    </source>
</evidence>
<dbReference type="PROSITE" id="PS00782">
    <property type="entry name" value="TFIIB"/>
    <property type="match status" value="1"/>
</dbReference>
<keyword evidence="9" id="KW-1185">Reference proteome</keyword>
<evidence type="ECO:0000256" key="4">
    <source>
        <dbReference type="ARBA" id="ARBA00023015"/>
    </source>
</evidence>
<feature type="domain" description="Transcription factor TFIIB cyclin-like" evidence="7">
    <location>
        <begin position="168"/>
        <end position="251"/>
    </location>
</feature>
<sequence>MFDSCPQCGSDELSDGSELPGDEVEAVCNDCGRIFYSLGGFDSDQPDTELQSSPDTPEDTQWSEVSKISDGTEANVSRALEYLEQFSDELSVSDSVRKLSAEFYAEAMSKGLTAGRSMKLVVTVCLRAAMHKEGAIRPDLEISKVGDLDQAKISNFSREITHELGIENSIPTPEDHISYLSDELSVDAETEDRSREILRNVEQASTSGKSPVSYAAAALYLGSEGDVTQREVAIASGVTTETVRVRLRDLEDQNNSRDHIWA</sequence>
<evidence type="ECO:0000256" key="3">
    <source>
        <dbReference type="ARBA" id="ARBA00022737"/>
    </source>
</evidence>
<gene>
    <name evidence="8" type="ORF">EGH25_10550</name>
</gene>
<feature type="domain" description="Transcription factor TFIIB cyclin-like" evidence="7">
    <location>
        <begin position="74"/>
        <end position="153"/>
    </location>
</feature>
<dbReference type="InterPro" id="IPR023486">
    <property type="entry name" value="TFIIB_CS"/>
</dbReference>
<feature type="compositionally biased region" description="Polar residues" evidence="6">
    <location>
        <begin position="48"/>
        <end position="64"/>
    </location>
</feature>
<keyword evidence="3" id="KW-0677">Repeat</keyword>
<dbReference type="InterPro" id="IPR013150">
    <property type="entry name" value="TFIIB_cyclin"/>
</dbReference>
<evidence type="ECO:0000256" key="5">
    <source>
        <dbReference type="ARBA" id="ARBA00023163"/>
    </source>
</evidence>
<dbReference type="RefSeq" id="WP_266088375.1">
    <property type="nucleotide sequence ID" value="NZ_RKLV01000012.1"/>
</dbReference>
<keyword evidence="5" id="KW-0804">Transcription</keyword>
<evidence type="ECO:0000256" key="6">
    <source>
        <dbReference type="SAM" id="MobiDB-lite"/>
    </source>
</evidence>
<evidence type="ECO:0000256" key="1">
    <source>
        <dbReference type="ARBA" id="ARBA00010857"/>
    </source>
</evidence>
<name>A0A9Q4GJC8_9EURY</name>
<evidence type="ECO:0000313" key="9">
    <source>
        <dbReference type="Proteomes" id="UP001149411"/>
    </source>
</evidence>
<dbReference type="GO" id="GO:0097550">
    <property type="term" value="C:transcription preinitiation complex"/>
    <property type="evidence" value="ECO:0007669"/>
    <property type="project" value="TreeGrafter"/>
</dbReference>
<accession>A0A9Q4GJC8</accession>
<feature type="region of interest" description="Disordered" evidence="6">
    <location>
        <begin position="1"/>
        <end position="22"/>
    </location>
</feature>
<reference evidence="8" key="1">
    <citation type="submission" date="2022-09" db="EMBL/GenBank/DDBJ databases">
        <title>Haloadaptaus new haloarchaeum isolated from saline soil.</title>
        <authorList>
            <person name="Duran-Viseras A."/>
            <person name="Sanchez-Porro C."/>
            <person name="Ventosa A."/>
        </authorList>
    </citation>
    <scope>NUCLEOTIDE SEQUENCE</scope>
    <source>
        <strain evidence="8">F3-133</strain>
    </source>
</reference>
<dbReference type="Gene3D" id="1.10.472.10">
    <property type="entry name" value="Cyclin-like"/>
    <property type="match status" value="2"/>
</dbReference>